<dbReference type="HOGENOM" id="CLU_2632195_0_0_4"/>
<dbReference type="Proteomes" id="UP000001692">
    <property type="component" value="Chromosome 2"/>
</dbReference>
<feature type="region of interest" description="Disordered" evidence="1">
    <location>
        <begin position="55"/>
        <end position="77"/>
    </location>
</feature>
<reference evidence="2 3" key="1">
    <citation type="journal article" date="2008" name="Genome Res.">
        <title>Genome sequence of the beta-rhizobium Cupriavidus taiwanensis and comparative genomics of rhizobia.</title>
        <authorList>
            <person name="Amadou C."/>
            <person name="Pascal G."/>
            <person name="Mangenot S."/>
            <person name="Glew M."/>
            <person name="Bontemps C."/>
            <person name="Capela D."/>
            <person name="Carrere S."/>
            <person name="Cruveiller S."/>
            <person name="Dossat C."/>
            <person name="Lajus A."/>
            <person name="Marchetti M."/>
            <person name="Poinsot V."/>
            <person name="Rouy Z."/>
            <person name="Servin B."/>
            <person name="Saad M."/>
            <person name="Schenowitz C."/>
            <person name="Barbe V."/>
            <person name="Batut J."/>
            <person name="Medigue C."/>
            <person name="Masson-Boivin C."/>
        </authorList>
    </citation>
    <scope>NUCLEOTIDE SEQUENCE [LARGE SCALE GENOMIC DNA]</scope>
    <source>
        <strain evidence="3">DSM 17343 / BCRC 17206 / CCUG 44338 / CIP 107171 / LMG 19424 / R1</strain>
    </source>
</reference>
<organism evidence="2 3">
    <name type="scientific">Cupriavidus taiwanensis (strain DSM 17343 / BCRC 17206 / CCUG 44338 / CIP 107171 / LMG 19424 / R1)</name>
    <name type="common">Ralstonia taiwanensis (strain LMG 19424)</name>
    <dbReference type="NCBI Taxonomy" id="977880"/>
    <lineage>
        <taxon>Bacteria</taxon>
        <taxon>Pseudomonadati</taxon>
        <taxon>Pseudomonadota</taxon>
        <taxon>Betaproteobacteria</taxon>
        <taxon>Burkholderiales</taxon>
        <taxon>Burkholderiaceae</taxon>
        <taxon>Cupriavidus</taxon>
    </lineage>
</organism>
<accession>B3R948</accession>
<keyword evidence="3" id="KW-1185">Reference proteome</keyword>
<evidence type="ECO:0000313" key="2">
    <source>
        <dbReference type="EMBL" id="CAQ71423.1"/>
    </source>
</evidence>
<dbReference type="AlphaFoldDB" id="B3R948"/>
<evidence type="ECO:0000256" key="1">
    <source>
        <dbReference type="SAM" id="MobiDB-lite"/>
    </source>
</evidence>
<proteinExistence type="predicted"/>
<dbReference type="KEGG" id="cti:RALTA_B0807"/>
<dbReference type="BioCyc" id="CTAI977880:RALTA_RS29150-MONOMER"/>
<dbReference type="EMBL" id="CU633750">
    <property type="protein sequence ID" value="CAQ71423.1"/>
    <property type="molecule type" value="Genomic_DNA"/>
</dbReference>
<protein>
    <submittedName>
        <fullName evidence="2">Uncharacterized protein</fullName>
    </submittedName>
</protein>
<gene>
    <name evidence="2" type="ordered locus">RALTA_B0807</name>
</gene>
<evidence type="ECO:0000313" key="3">
    <source>
        <dbReference type="Proteomes" id="UP000001692"/>
    </source>
</evidence>
<name>B3R948_CUPTR</name>
<feature type="region of interest" description="Disordered" evidence="1">
    <location>
        <begin position="1"/>
        <end position="35"/>
    </location>
</feature>
<sequence length="77" mass="8458">MRAQRRTPCQSSRPEIGRARSAAEGVPPTTQLEGCHRPKVGFVHLPSNARHIQVASAGWSHQPQCRKSPPFEPPTPP</sequence>